<feature type="domain" description="ResB-like" evidence="7">
    <location>
        <begin position="12"/>
        <end position="656"/>
    </location>
</feature>
<evidence type="ECO:0000256" key="3">
    <source>
        <dbReference type="ARBA" id="ARBA00022748"/>
    </source>
</evidence>
<organism evidence="8 9">
    <name type="scientific">Ephemeroptericola cinctiostellae</name>
    <dbReference type="NCBI Taxonomy" id="2268024"/>
    <lineage>
        <taxon>Bacteria</taxon>
        <taxon>Pseudomonadati</taxon>
        <taxon>Pseudomonadota</taxon>
        <taxon>Betaproteobacteria</taxon>
        <taxon>Burkholderiales</taxon>
        <taxon>Burkholderiaceae</taxon>
        <taxon>Ephemeroptericola</taxon>
    </lineage>
</organism>
<dbReference type="AlphaFoldDB" id="A0A345DDB8"/>
<evidence type="ECO:0000256" key="5">
    <source>
        <dbReference type="ARBA" id="ARBA00023136"/>
    </source>
</evidence>
<name>A0A345DDB8_9BURK</name>
<evidence type="ECO:0000256" key="1">
    <source>
        <dbReference type="ARBA" id="ARBA00004141"/>
    </source>
</evidence>
<proteinExistence type="predicted"/>
<feature type="transmembrane region" description="Helical" evidence="6">
    <location>
        <begin position="159"/>
        <end position="177"/>
    </location>
</feature>
<dbReference type="GO" id="GO:0017004">
    <property type="term" value="P:cytochrome complex assembly"/>
    <property type="evidence" value="ECO:0007669"/>
    <property type="project" value="UniProtKB-KW"/>
</dbReference>
<evidence type="ECO:0000259" key="7">
    <source>
        <dbReference type="Pfam" id="PF05140"/>
    </source>
</evidence>
<dbReference type="KEGG" id="hyf:DTO96_102110"/>
<reference evidence="9" key="1">
    <citation type="submission" date="2018-07" db="EMBL/GenBank/DDBJ databases">
        <authorList>
            <person name="Kim H."/>
        </authorList>
    </citation>
    <scope>NUCLEOTIDE SEQUENCE [LARGE SCALE GENOMIC DNA]</scope>
    <source>
        <strain evidence="9">F02</strain>
    </source>
</reference>
<feature type="transmembrane region" description="Helical" evidence="6">
    <location>
        <begin position="12"/>
        <end position="32"/>
    </location>
</feature>
<comment type="subcellular location">
    <subcellularLocation>
        <location evidence="1">Membrane</location>
        <topology evidence="1">Multi-pass membrane protein</topology>
    </subcellularLocation>
</comment>
<accession>A0A345DDB8</accession>
<keyword evidence="4 6" id="KW-1133">Transmembrane helix</keyword>
<dbReference type="Proteomes" id="UP000252182">
    <property type="component" value="Chromosome"/>
</dbReference>
<keyword evidence="5 6" id="KW-0472">Membrane</keyword>
<dbReference type="PANTHER" id="PTHR31566:SF0">
    <property type="entry name" value="CYTOCHROME C BIOGENESIS PROTEIN CCS1, CHLOROPLASTIC"/>
    <property type="match status" value="1"/>
</dbReference>
<evidence type="ECO:0000256" key="2">
    <source>
        <dbReference type="ARBA" id="ARBA00022692"/>
    </source>
</evidence>
<sequence>MRARLWDFLGSMRLAISLLSILAIASAIGTLVKQNEPMVNYITQFGLFWAQWFAMLGIFDVYNQAWFLIILVFLLISTSVCLIRNTPKMLQDMRTFKHHTRTNSLRHLPEHSDWTSNESLDVLTQRNVRALQKHGYQVRAQENEAGVYIAAKRGRFNRIGYILTHLAIIVICIGGLMDSELSIRAQVHLFGKQPQANALSFAQVPTDGVLSTHTLSYRGDVKIPEGAVTDVVSLAYDQDHYLLQDLPFVLRLNKFMVDYYSTGMPKRFASEVTVQDKSTGESFNQTIEVNHPLRYKGVAVYQAGFDDGGSRLQLAVYPLSGTVAQPANIDATMYKNQPISFAGEPYTIEWRQFKPINVENLAEASGAPIDTTSAFAHAMSPASKVKTLKNVGPVIQFVLLDKAGQATEFRNYMVPVTLDGASVFLSGVRTDPNKDFLYLRIPADAEQSMGDFMRLRAALANTDMRTKAIQLYAKRMRETQQNNPLKGDELEKSLTEILNLFAQGGLQTVGESLQTKVPADQRDAVAQTVTRLLEGSLWELLQTARQADGLPVLVDNPDTGKFMRLAVVGLSDAFAYGSPVFVQLKGFDQVQASVLQMTRSPGQFWVYSGSLMLVLGTLAMTFIRERRVWLHIKPNGAVQHLTLAMSSTRRTFDYQHAWKTLCHAINPNMKHSERTSEYMPTKGDHEDDHA</sequence>
<dbReference type="InterPro" id="IPR007816">
    <property type="entry name" value="ResB-like_domain"/>
</dbReference>
<dbReference type="Pfam" id="PF05140">
    <property type="entry name" value="ResB"/>
    <property type="match status" value="1"/>
</dbReference>
<feature type="transmembrane region" description="Helical" evidence="6">
    <location>
        <begin position="39"/>
        <end position="59"/>
    </location>
</feature>
<evidence type="ECO:0000256" key="4">
    <source>
        <dbReference type="ARBA" id="ARBA00022989"/>
    </source>
</evidence>
<feature type="transmembrane region" description="Helical" evidence="6">
    <location>
        <begin position="65"/>
        <end position="83"/>
    </location>
</feature>
<dbReference type="InterPro" id="IPR023494">
    <property type="entry name" value="Cyt_c_bgen_Ccs1/CcsB/ResB"/>
</dbReference>
<evidence type="ECO:0000313" key="9">
    <source>
        <dbReference type="Proteomes" id="UP000252182"/>
    </source>
</evidence>
<keyword evidence="9" id="KW-1185">Reference proteome</keyword>
<dbReference type="GO" id="GO:0016020">
    <property type="term" value="C:membrane"/>
    <property type="evidence" value="ECO:0007669"/>
    <property type="project" value="UniProtKB-SubCell"/>
</dbReference>
<keyword evidence="3" id="KW-0201">Cytochrome c-type biogenesis</keyword>
<evidence type="ECO:0000256" key="6">
    <source>
        <dbReference type="SAM" id="Phobius"/>
    </source>
</evidence>
<protein>
    <submittedName>
        <fullName evidence="8">Cytochrome c biogenesis protein CcsB</fullName>
    </submittedName>
</protein>
<dbReference type="PANTHER" id="PTHR31566">
    <property type="entry name" value="CYTOCHROME C BIOGENESIS PROTEIN CCS1, CHLOROPLASTIC"/>
    <property type="match status" value="1"/>
</dbReference>
<keyword evidence="2 6" id="KW-0812">Transmembrane</keyword>
<gene>
    <name evidence="8" type="primary">ccsB</name>
    <name evidence="8" type="ORF">DTO96_102110</name>
</gene>
<feature type="transmembrane region" description="Helical" evidence="6">
    <location>
        <begin position="604"/>
        <end position="623"/>
    </location>
</feature>
<dbReference type="EMBL" id="CP031124">
    <property type="protein sequence ID" value="AXF86356.1"/>
    <property type="molecule type" value="Genomic_DNA"/>
</dbReference>
<evidence type="ECO:0000313" key="8">
    <source>
        <dbReference type="EMBL" id="AXF86356.1"/>
    </source>
</evidence>